<sequence>MKIVKKLSGWLQEWSFNTATRRKHALRKWKKETEASILLLEREFDPLIARAIFNERHGSALYKLPDDVCADGFVDFYNRANFVVIAFYQPSDMVFPIARTEEICFSNPKAL</sequence>
<evidence type="ECO:0000313" key="2">
    <source>
        <dbReference type="Proteomes" id="UP000766486"/>
    </source>
</evidence>
<gene>
    <name evidence="1" type="ORF">CLO192961_LOCUS396663</name>
</gene>
<evidence type="ECO:0000313" key="1">
    <source>
        <dbReference type="EMBL" id="VUC34830.1"/>
    </source>
</evidence>
<proteinExistence type="predicted"/>
<organism evidence="1 2">
    <name type="scientific">Bionectria ochroleuca</name>
    <name type="common">Gliocladium roseum</name>
    <dbReference type="NCBI Taxonomy" id="29856"/>
    <lineage>
        <taxon>Eukaryota</taxon>
        <taxon>Fungi</taxon>
        <taxon>Dikarya</taxon>
        <taxon>Ascomycota</taxon>
        <taxon>Pezizomycotina</taxon>
        <taxon>Sordariomycetes</taxon>
        <taxon>Hypocreomycetidae</taxon>
        <taxon>Hypocreales</taxon>
        <taxon>Bionectriaceae</taxon>
        <taxon>Clonostachys</taxon>
    </lineage>
</organism>
<keyword evidence="2" id="KW-1185">Reference proteome</keyword>
<name>A0ABY6UXZ1_BIOOC</name>
<accession>A0ABY6UXZ1</accession>
<comment type="caution">
    <text evidence="1">The sequence shown here is derived from an EMBL/GenBank/DDBJ whole genome shotgun (WGS) entry which is preliminary data.</text>
</comment>
<reference evidence="1 2" key="1">
    <citation type="submission" date="2019-06" db="EMBL/GenBank/DDBJ databases">
        <authorList>
            <person name="Broberg M."/>
        </authorList>
    </citation>
    <scope>NUCLEOTIDE SEQUENCE [LARGE SCALE GENOMIC DNA]</scope>
</reference>
<dbReference type="Proteomes" id="UP000766486">
    <property type="component" value="Unassembled WGS sequence"/>
</dbReference>
<dbReference type="EMBL" id="CABFNS010000897">
    <property type="protein sequence ID" value="VUC34830.1"/>
    <property type="molecule type" value="Genomic_DNA"/>
</dbReference>
<protein>
    <submittedName>
        <fullName evidence="1">Uncharacterized protein</fullName>
    </submittedName>
</protein>